<proteinExistence type="predicted"/>
<feature type="chain" id="PRO_5014759045" evidence="1">
    <location>
        <begin position="18"/>
        <end position="88"/>
    </location>
</feature>
<dbReference type="PROSITE" id="PS51257">
    <property type="entry name" value="PROKAR_LIPOPROTEIN"/>
    <property type="match status" value="1"/>
</dbReference>
<sequence>MQMRFVPSIITALTALALTSCSTVTTEQYEATALTSYTWQVKTIQIQNSKFKIINPQRINPLGLKTRMLTFLIPPLINSWRKTVAPVQ</sequence>
<dbReference type="EMBL" id="CP024793">
    <property type="protein sequence ID" value="AUB44248.1"/>
    <property type="molecule type" value="Genomic_DNA"/>
</dbReference>
<name>A0A2K8T975_9NOSO</name>
<dbReference type="Proteomes" id="UP000232003">
    <property type="component" value="Plasmid pNFSY08"/>
</dbReference>
<evidence type="ECO:0000313" key="2">
    <source>
        <dbReference type="EMBL" id="AUB44248.1"/>
    </source>
</evidence>
<protein>
    <submittedName>
        <fullName evidence="2">Prokaryotic membrane lipoprotein lipid attachment site profile</fullName>
    </submittedName>
</protein>
<reference evidence="2 3" key="1">
    <citation type="submission" date="2017-11" db="EMBL/GenBank/DDBJ databases">
        <title>Complete genome of a free-living desiccation-tolerant cyanobacterium and its photosynthetic adaptation to extreme terrestrial habitat.</title>
        <authorList>
            <person name="Shang J."/>
        </authorList>
    </citation>
    <scope>NUCLEOTIDE SEQUENCE [LARGE SCALE GENOMIC DNA]</scope>
    <source>
        <strain evidence="2 3">CCNUN1</strain>
        <plasmid evidence="3">pnfsy08</plasmid>
    </source>
</reference>
<keyword evidence="1" id="KW-0732">Signal</keyword>
<geneLocation type="plasmid" evidence="3">
    <name>pnfsy08</name>
</geneLocation>
<evidence type="ECO:0000313" key="3">
    <source>
        <dbReference type="Proteomes" id="UP000232003"/>
    </source>
</evidence>
<evidence type="ECO:0000256" key="1">
    <source>
        <dbReference type="SAM" id="SignalP"/>
    </source>
</evidence>
<gene>
    <name evidence="2" type="ORF">COO91_10471</name>
</gene>
<accession>A0A2K8T975</accession>
<feature type="signal peptide" evidence="1">
    <location>
        <begin position="1"/>
        <end position="17"/>
    </location>
</feature>
<dbReference type="KEGG" id="nfl:COO91_10471"/>
<keyword evidence="3" id="KW-1185">Reference proteome</keyword>
<organism evidence="2 3">
    <name type="scientific">Nostoc flagelliforme CCNUN1</name>
    <dbReference type="NCBI Taxonomy" id="2038116"/>
    <lineage>
        <taxon>Bacteria</taxon>
        <taxon>Bacillati</taxon>
        <taxon>Cyanobacteriota</taxon>
        <taxon>Cyanophyceae</taxon>
        <taxon>Nostocales</taxon>
        <taxon>Nostocaceae</taxon>
        <taxon>Nostoc</taxon>
    </lineage>
</organism>
<keyword evidence="2" id="KW-0449">Lipoprotein</keyword>
<keyword evidence="2" id="KW-0614">Plasmid</keyword>
<dbReference type="AlphaFoldDB" id="A0A2K8T975"/>